<dbReference type="AlphaFoldDB" id="A0A6S6PK56"/>
<reference evidence="1 2" key="1">
    <citation type="submission" date="2020-07" db="EMBL/GenBank/DDBJ databases">
        <title>Complete Genome Sequence of an acetic acid bacterium, Acetobacter aceti JCM20276.</title>
        <authorList>
            <person name="Hirose Y."/>
            <person name="Mihara H."/>
        </authorList>
    </citation>
    <scope>NUCLEOTIDE SEQUENCE [LARGE SCALE GENOMIC DNA]</scope>
    <source>
        <strain evidence="1 2">JCM20276</strain>
    </source>
</reference>
<dbReference type="RefSeq" id="WP_099347413.1">
    <property type="nucleotide sequence ID" value="NZ_AP023326.1"/>
</dbReference>
<dbReference type="GO" id="GO:0006629">
    <property type="term" value="P:lipid metabolic process"/>
    <property type="evidence" value="ECO:0007669"/>
    <property type="project" value="InterPro"/>
</dbReference>
<sequence>MPDPDIQDSIDDQKRKGSFLTRSCRRNVLIGLSVIAIAGGGLLWRDSHADALLTRIHHGLVICASGKAATTTLPSPTAETSRTDKLLAELPLPTPEILDTSGLPTMVALDVVRNNDGKLAIAGNSSLPLHDALKLSYKRHELVMLSLRGIPATEVVKELRATGMRKRAVLMAHDLMSAHDALEADRAVVVAMPVQSASDAHKAKLLAGRHPYALYLPANASSSLFAAAHRDADAVIVYSPDPSANLLATQKLLDEPVDIVITEHPDRLASMMDGI</sequence>
<dbReference type="SUPFAM" id="SSF51695">
    <property type="entry name" value="PLC-like phosphodiesterases"/>
    <property type="match status" value="1"/>
</dbReference>
<organism evidence="1 2">
    <name type="scientific">Acetobacter aceti</name>
    <dbReference type="NCBI Taxonomy" id="435"/>
    <lineage>
        <taxon>Bacteria</taxon>
        <taxon>Pseudomonadati</taxon>
        <taxon>Pseudomonadota</taxon>
        <taxon>Alphaproteobacteria</taxon>
        <taxon>Acetobacterales</taxon>
        <taxon>Acetobacteraceae</taxon>
        <taxon>Acetobacter</taxon>
        <taxon>Acetobacter subgen. Acetobacter</taxon>
    </lineage>
</organism>
<evidence type="ECO:0000313" key="2">
    <source>
        <dbReference type="Proteomes" id="UP000515220"/>
    </source>
</evidence>
<accession>A0A6S6PK56</accession>
<evidence type="ECO:0000313" key="1">
    <source>
        <dbReference type="EMBL" id="BCI67075.1"/>
    </source>
</evidence>
<dbReference type="Gene3D" id="3.20.20.190">
    <property type="entry name" value="Phosphatidylinositol (PI) phosphodiesterase"/>
    <property type="match status" value="1"/>
</dbReference>
<dbReference type="InterPro" id="IPR017946">
    <property type="entry name" value="PLC-like_Pdiesterase_TIM-brl"/>
</dbReference>
<dbReference type="Proteomes" id="UP000515220">
    <property type="component" value="Chromosome"/>
</dbReference>
<name>A0A6S6PK56_ACEAC</name>
<gene>
    <name evidence="1" type="ORF">AAJCM20276_16990</name>
</gene>
<dbReference type="GO" id="GO:0008081">
    <property type="term" value="F:phosphoric diester hydrolase activity"/>
    <property type="evidence" value="ECO:0007669"/>
    <property type="project" value="InterPro"/>
</dbReference>
<dbReference type="EMBL" id="AP023326">
    <property type="protein sequence ID" value="BCI67075.1"/>
    <property type="molecule type" value="Genomic_DNA"/>
</dbReference>
<protein>
    <submittedName>
        <fullName evidence="1">Uncharacterized protein</fullName>
    </submittedName>
</protein>
<proteinExistence type="predicted"/>